<dbReference type="AlphaFoldDB" id="Q7UHB9"/>
<gene>
    <name evidence="1" type="ordered locus">RB13316</name>
</gene>
<reference evidence="1 2" key="1">
    <citation type="journal article" date="2003" name="Proc. Natl. Acad. Sci. U.S.A.">
        <title>Complete genome sequence of the marine planctomycete Pirellula sp. strain 1.</title>
        <authorList>
            <person name="Gloeckner F.O."/>
            <person name="Kube M."/>
            <person name="Bauer M."/>
            <person name="Teeling H."/>
            <person name="Lombardot T."/>
            <person name="Ludwig W."/>
            <person name="Gade D."/>
            <person name="Beck A."/>
            <person name="Borzym K."/>
            <person name="Heitmann K."/>
            <person name="Rabus R."/>
            <person name="Schlesner H."/>
            <person name="Amann R."/>
            <person name="Reinhardt R."/>
        </authorList>
    </citation>
    <scope>NUCLEOTIDE SEQUENCE [LARGE SCALE GENOMIC DNA]</scope>
    <source>
        <strain evidence="2">DSM 10527 / NCIMB 13988 / SH1</strain>
    </source>
</reference>
<protein>
    <submittedName>
        <fullName evidence="1">Uncharacterized protein</fullName>
    </submittedName>
</protein>
<dbReference type="STRING" id="243090.RB13316"/>
<dbReference type="KEGG" id="rba:RB13316"/>
<dbReference type="Proteomes" id="UP000001025">
    <property type="component" value="Chromosome"/>
</dbReference>
<name>Q7UHB9_RHOBA</name>
<accession>Q7UHB9</accession>
<proteinExistence type="predicted"/>
<keyword evidence="2" id="KW-1185">Reference proteome</keyword>
<dbReference type="EMBL" id="BX294156">
    <property type="protein sequence ID" value="CAD78054.1"/>
    <property type="molecule type" value="Genomic_DNA"/>
</dbReference>
<dbReference type="InParanoid" id="Q7UHB9"/>
<evidence type="ECO:0000313" key="1">
    <source>
        <dbReference type="EMBL" id="CAD78054.1"/>
    </source>
</evidence>
<organism evidence="1 2">
    <name type="scientific">Rhodopirellula baltica (strain DSM 10527 / NCIMB 13988 / SH1)</name>
    <dbReference type="NCBI Taxonomy" id="243090"/>
    <lineage>
        <taxon>Bacteria</taxon>
        <taxon>Pseudomonadati</taxon>
        <taxon>Planctomycetota</taxon>
        <taxon>Planctomycetia</taxon>
        <taxon>Pirellulales</taxon>
        <taxon>Pirellulaceae</taxon>
        <taxon>Rhodopirellula</taxon>
    </lineage>
</organism>
<dbReference type="EnsemblBacteria" id="CAD78054">
    <property type="protein sequence ID" value="CAD78054"/>
    <property type="gene ID" value="RB13316"/>
</dbReference>
<sequence>MLRQHDPCHALQSECVRRRSHHFGRFTSVASLNATADTALLLHQLPNAEFDLSLTAVNEDSKSRAMRVSNQRTNVEILFVRNVGELGWHRP</sequence>
<dbReference type="HOGENOM" id="CLU_2424897_0_0_0"/>
<evidence type="ECO:0000313" key="2">
    <source>
        <dbReference type="Proteomes" id="UP000001025"/>
    </source>
</evidence>